<name>A7I319_CAMHC</name>
<evidence type="ECO:0000256" key="1">
    <source>
        <dbReference type="SAM" id="Phobius"/>
    </source>
</evidence>
<dbReference type="HOGENOM" id="CLU_3286440_0_0_7"/>
<keyword evidence="1" id="KW-0472">Membrane</keyword>
<dbReference type="Proteomes" id="UP000002407">
    <property type="component" value="Chromosome"/>
</dbReference>
<keyword evidence="3" id="KW-1185">Reference proteome</keyword>
<evidence type="ECO:0000313" key="2">
    <source>
        <dbReference type="EMBL" id="ABS51138.1"/>
    </source>
</evidence>
<dbReference type="STRING" id="360107.CHAB381_1361"/>
<keyword evidence="1" id="KW-0812">Transmembrane</keyword>
<gene>
    <name evidence="2" type="ordered locus">CHAB381_1361</name>
</gene>
<proteinExistence type="predicted"/>
<feature type="transmembrane region" description="Helical" evidence="1">
    <location>
        <begin position="6"/>
        <end position="24"/>
    </location>
</feature>
<reference evidence="3" key="1">
    <citation type="submission" date="2007-07" db="EMBL/GenBank/DDBJ databases">
        <title>Complete genome sequence of Campylobacter hominis ATCC BAA-381, a commensal isolated from the human gastrointestinal tract.</title>
        <authorList>
            <person name="Fouts D.E."/>
            <person name="Mongodin E.F."/>
            <person name="Puiu D."/>
            <person name="Sebastian Y."/>
            <person name="Miller W.G."/>
            <person name="Mandrell R.E."/>
            <person name="Nelson K.E."/>
        </authorList>
    </citation>
    <scope>NUCLEOTIDE SEQUENCE [LARGE SCALE GENOMIC DNA]</scope>
    <source>
        <strain evidence="3">ATCC BAA-381 / DSM 21671 / CCUG 45161 / LMG 19568 / NCTC 13146 / CH001A</strain>
    </source>
</reference>
<dbReference type="AlphaFoldDB" id="A7I319"/>
<accession>A7I319</accession>
<organism evidence="2 3">
    <name type="scientific">Campylobacter hominis (strain ATCC BAA-381 / DSM 21671 / CCUG 45161 / LMG 19568 / NCTC 13146 / CH001A)</name>
    <dbReference type="NCBI Taxonomy" id="360107"/>
    <lineage>
        <taxon>Bacteria</taxon>
        <taxon>Pseudomonadati</taxon>
        <taxon>Campylobacterota</taxon>
        <taxon>Epsilonproteobacteria</taxon>
        <taxon>Campylobacterales</taxon>
        <taxon>Campylobacteraceae</taxon>
        <taxon>Campylobacter</taxon>
    </lineage>
</organism>
<keyword evidence="1" id="KW-1133">Transmembrane helix</keyword>
<dbReference type="EMBL" id="CP000776">
    <property type="protein sequence ID" value="ABS51138.1"/>
    <property type="molecule type" value="Genomic_DNA"/>
</dbReference>
<protein>
    <submittedName>
        <fullName evidence="2">Uncharacterized protein</fullName>
    </submittedName>
</protein>
<dbReference type="KEGG" id="cha:CHAB381_1361"/>
<sequence length="40" mass="4847">MINAPVFRFFILLTTALIFVQYFFKILNTKFLAVILFIRY</sequence>
<evidence type="ECO:0000313" key="3">
    <source>
        <dbReference type="Proteomes" id="UP000002407"/>
    </source>
</evidence>